<evidence type="ECO:0008006" key="3">
    <source>
        <dbReference type="Google" id="ProtNLM"/>
    </source>
</evidence>
<dbReference type="SUPFAM" id="SSF53254">
    <property type="entry name" value="Phosphoglycerate mutase-like"/>
    <property type="match status" value="1"/>
</dbReference>
<keyword evidence="2" id="KW-1185">Reference proteome</keyword>
<dbReference type="SMART" id="SM00855">
    <property type="entry name" value="PGAM"/>
    <property type="match status" value="1"/>
</dbReference>
<reference evidence="1" key="1">
    <citation type="submission" date="2014-10" db="EMBL/GenBank/DDBJ databases">
        <title>Massilia sp. genome.</title>
        <authorList>
            <person name="Xu B."/>
            <person name="Dai L."/>
            <person name="Huang Z."/>
        </authorList>
    </citation>
    <scope>NUCLEOTIDE SEQUENCE [LARGE SCALE GENOMIC DNA]</scope>
    <source>
        <strain evidence="1">CFS-1</strain>
    </source>
</reference>
<evidence type="ECO:0000313" key="1">
    <source>
        <dbReference type="EMBL" id="RNF30820.1"/>
    </source>
</evidence>
<dbReference type="InterPro" id="IPR050275">
    <property type="entry name" value="PGM_Phosphatase"/>
</dbReference>
<evidence type="ECO:0000313" key="2">
    <source>
        <dbReference type="Proteomes" id="UP000283254"/>
    </source>
</evidence>
<comment type="caution">
    <text evidence="1">The sequence shown here is derived from an EMBL/GenBank/DDBJ whole genome shotgun (WGS) entry which is preliminary data.</text>
</comment>
<dbReference type="GO" id="GO:0016791">
    <property type="term" value="F:phosphatase activity"/>
    <property type="evidence" value="ECO:0007669"/>
    <property type="project" value="TreeGrafter"/>
</dbReference>
<name>A0A422QLE3_9BURK</name>
<dbReference type="PANTHER" id="PTHR48100:SF1">
    <property type="entry name" value="HISTIDINE PHOSPHATASE FAMILY PROTEIN-RELATED"/>
    <property type="match status" value="1"/>
</dbReference>
<dbReference type="Pfam" id="PF00300">
    <property type="entry name" value="His_Phos_1"/>
    <property type="match status" value="1"/>
</dbReference>
<dbReference type="RefSeq" id="WP_229414932.1">
    <property type="nucleotide sequence ID" value="NZ_JSAB01000086.1"/>
</dbReference>
<dbReference type="InterPro" id="IPR029033">
    <property type="entry name" value="His_PPase_superfam"/>
</dbReference>
<dbReference type="PANTHER" id="PTHR48100">
    <property type="entry name" value="BROAD-SPECIFICITY PHOSPHATASE YOR283W-RELATED"/>
    <property type="match status" value="1"/>
</dbReference>
<dbReference type="InterPro" id="IPR013078">
    <property type="entry name" value="His_Pase_superF_clade-1"/>
</dbReference>
<dbReference type="Gene3D" id="3.40.50.1240">
    <property type="entry name" value="Phosphoglycerate mutase-like"/>
    <property type="match status" value="1"/>
</dbReference>
<proteinExistence type="predicted"/>
<sequence length="177" mass="18783">MPLPPIQPARLLRNLFLAFAVLVPGMAVAEPSAIYLVRHGEKASIGKDPALTPQGRLRAQNIATILHRTGIQAIFSTPTARTLQTAQPLAQQLGLTVERYDPATPKALVEKVKALHGAVLVVGHSNTLPELVRLFGGEPGADIADNEYDRLYQLLPAPGGAVRTVVLTSLPPTGNAP</sequence>
<organism evidence="1 2">
    <name type="scientific">Massilia aurea</name>
    <dbReference type="NCBI Taxonomy" id="373040"/>
    <lineage>
        <taxon>Bacteria</taxon>
        <taxon>Pseudomonadati</taxon>
        <taxon>Pseudomonadota</taxon>
        <taxon>Betaproteobacteria</taxon>
        <taxon>Burkholderiales</taxon>
        <taxon>Oxalobacteraceae</taxon>
        <taxon>Telluria group</taxon>
        <taxon>Massilia</taxon>
    </lineage>
</organism>
<dbReference type="GO" id="GO:0005737">
    <property type="term" value="C:cytoplasm"/>
    <property type="evidence" value="ECO:0007669"/>
    <property type="project" value="TreeGrafter"/>
</dbReference>
<protein>
    <recommendedName>
        <fullName evidence="3">Phosphoglycerate mutase</fullName>
    </recommendedName>
</protein>
<accession>A0A422QLE3</accession>
<dbReference type="Proteomes" id="UP000283254">
    <property type="component" value="Unassembled WGS sequence"/>
</dbReference>
<dbReference type="EMBL" id="JSAB01000086">
    <property type="protein sequence ID" value="RNF30820.1"/>
    <property type="molecule type" value="Genomic_DNA"/>
</dbReference>
<dbReference type="AlphaFoldDB" id="A0A422QLE3"/>
<gene>
    <name evidence="1" type="ORF">NM04_10445</name>
</gene>
<dbReference type="CDD" id="cd07067">
    <property type="entry name" value="HP_PGM_like"/>
    <property type="match status" value="1"/>
</dbReference>